<comment type="caution">
    <text evidence="5">The sequence shown here is derived from an EMBL/GenBank/DDBJ whole genome shotgun (WGS) entry which is preliminary data.</text>
</comment>
<organism evidence="5 6">
    <name type="scientific">Potamilus streckersoni</name>
    <dbReference type="NCBI Taxonomy" id="2493646"/>
    <lineage>
        <taxon>Eukaryota</taxon>
        <taxon>Metazoa</taxon>
        <taxon>Spiralia</taxon>
        <taxon>Lophotrochozoa</taxon>
        <taxon>Mollusca</taxon>
        <taxon>Bivalvia</taxon>
        <taxon>Autobranchia</taxon>
        <taxon>Heteroconchia</taxon>
        <taxon>Palaeoheterodonta</taxon>
        <taxon>Unionida</taxon>
        <taxon>Unionoidea</taxon>
        <taxon>Unionidae</taxon>
        <taxon>Ambleminae</taxon>
        <taxon>Lampsilini</taxon>
        <taxon>Potamilus</taxon>
    </lineage>
</organism>
<keyword evidence="2" id="KW-0378">Hydrolase</keyword>
<dbReference type="PANTHER" id="PTHR46959:SF2">
    <property type="entry name" value="SULFOQUINOVOSIDASE"/>
    <property type="match status" value="1"/>
</dbReference>
<dbReference type="SUPFAM" id="SSF51445">
    <property type="entry name" value="(Trans)glycosidases"/>
    <property type="match status" value="1"/>
</dbReference>
<dbReference type="InterPro" id="IPR013780">
    <property type="entry name" value="Glyco_hydro_b"/>
</dbReference>
<name>A0AAE0T2N5_9BIVA</name>
<dbReference type="Pfam" id="PF21365">
    <property type="entry name" value="Glyco_hydro_31_3rd"/>
    <property type="match status" value="1"/>
</dbReference>
<evidence type="ECO:0000313" key="5">
    <source>
        <dbReference type="EMBL" id="KAK3602063.1"/>
    </source>
</evidence>
<dbReference type="InterPro" id="IPR052990">
    <property type="entry name" value="Sulfoquinovosidase_GH31"/>
</dbReference>
<evidence type="ECO:0000259" key="4">
    <source>
        <dbReference type="Pfam" id="PF21365"/>
    </source>
</evidence>
<dbReference type="InterPro" id="IPR000322">
    <property type="entry name" value="Glyco_hydro_31_TIM"/>
</dbReference>
<reference evidence="5" key="2">
    <citation type="journal article" date="2021" name="Genome Biol. Evol.">
        <title>Developing a high-quality reference genome for a parasitic bivalve with doubly uniparental inheritance (Bivalvia: Unionida).</title>
        <authorList>
            <person name="Smith C.H."/>
        </authorList>
    </citation>
    <scope>NUCLEOTIDE SEQUENCE</scope>
    <source>
        <strain evidence="5">CHS0354</strain>
        <tissue evidence="5">Mantle</tissue>
    </source>
</reference>
<dbReference type="AlphaFoldDB" id="A0AAE0T2N5"/>
<evidence type="ECO:0000259" key="3">
    <source>
        <dbReference type="Pfam" id="PF01055"/>
    </source>
</evidence>
<dbReference type="GO" id="GO:0004553">
    <property type="term" value="F:hydrolase activity, hydrolyzing O-glycosyl compounds"/>
    <property type="evidence" value="ECO:0007669"/>
    <property type="project" value="InterPro"/>
</dbReference>
<protein>
    <submittedName>
        <fullName evidence="5">Uncharacterized protein</fullName>
    </submittedName>
</protein>
<reference evidence="5" key="3">
    <citation type="submission" date="2023-05" db="EMBL/GenBank/DDBJ databases">
        <authorList>
            <person name="Smith C.H."/>
        </authorList>
    </citation>
    <scope>NUCLEOTIDE SEQUENCE</scope>
    <source>
        <strain evidence="5">CHS0354</strain>
        <tissue evidence="5">Mantle</tissue>
    </source>
</reference>
<dbReference type="SUPFAM" id="SSF51011">
    <property type="entry name" value="Glycosyl hydrolase domain"/>
    <property type="match status" value="1"/>
</dbReference>
<keyword evidence="2" id="KW-0326">Glycosidase</keyword>
<accession>A0AAE0T2N5</accession>
<dbReference type="Pfam" id="PF01055">
    <property type="entry name" value="Glyco_hydro_31_2nd"/>
    <property type="match status" value="1"/>
</dbReference>
<dbReference type="GO" id="GO:0005975">
    <property type="term" value="P:carbohydrate metabolic process"/>
    <property type="evidence" value="ECO:0007669"/>
    <property type="project" value="InterPro"/>
</dbReference>
<gene>
    <name evidence="5" type="ORF">CHS0354_008018</name>
</gene>
<dbReference type="PANTHER" id="PTHR46959">
    <property type="entry name" value="SULFOQUINOVOSIDASE"/>
    <property type="match status" value="1"/>
</dbReference>
<evidence type="ECO:0000256" key="2">
    <source>
        <dbReference type="RuleBase" id="RU361185"/>
    </source>
</evidence>
<dbReference type="InterPro" id="IPR048395">
    <property type="entry name" value="Glyco_hydro_31_C"/>
</dbReference>
<evidence type="ECO:0000256" key="1">
    <source>
        <dbReference type="ARBA" id="ARBA00007806"/>
    </source>
</evidence>
<dbReference type="Proteomes" id="UP001195483">
    <property type="component" value="Unassembled WGS sequence"/>
</dbReference>
<keyword evidence="6" id="KW-1185">Reference proteome</keyword>
<feature type="domain" description="Glycoside hydrolase family 31 TIM barrel" evidence="3">
    <location>
        <begin position="1"/>
        <end position="92"/>
    </location>
</feature>
<dbReference type="Gene3D" id="2.60.40.1180">
    <property type="entry name" value="Golgi alpha-mannosidase II"/>
    <property type="match status" value="1"/>
</dbReference>
<comment type="similarity">
    <text evidence="1 2">Belongs to the glycosyl hydrolase 31 family.</text>
</comment>
<reference evidence="5" key="1">
    <citation type="journal article" date="2021" name="Genome Biol. Evol.">
        <title>A High-Quality Reference Genome for a Parasitic Bivalve with Doubly Uniparental Inheritance (Bivalvia: Unionida).</title>
        <authorList>
            <person name="Smith C.H."/>
        </authorList>
    </citation>
    <scope>NUCLEOTIDE SEQUENCE</scope>
    <source>
        <strain evidence="5">CHS0354</strain>
    </source>
</reference>
<dbReference type="InterPro" id="IPR017853">
    <property type="entry name" value="GH"/>
</dbReference>
<dbReference type="EMBL" id="JAEAOA010000540">
    <property type="protein sequence ID" value="KAK3602063.1"/>
    <property type="molecule type" value="Genomic_DNA"/>
</dbReference>
<sequence length="279" mass="31050">MWAGDQDVDFTFADGLPSVIPAALSMGMSGVGITHFDIGGYTTFGEIKLRRSPELLLRSAEAAIFTPMFRSHEGNQPQENTQFYSSPEIESAFGRLAQIYVHISNYTKLVVKNNSEQGIPVQQPLFLAYPDDPIAWSTTYQYMFGRDVLVAPVIGTNVSTMNVYLPNDSSMWVYIWNGEEFQGPGYVTVPSEIGKPPAFFLRSSTFSSLFSSIRTKFPYVPFIPNTPTETPHTSSAPHSTETSHTTTAKSQALKSITICPHSFYIQYLALSIYNLYAFI</sequence>
<dbReference type="Gene3D" id="3.20.20.80">
    <property type="entry name" value="Glycosidases"/>
    <property type="match status" value="1"/>
</dbReference>
<feature type="domain" description="Glycosyl hydrolase family 31 C-terminal" evidence="4">
    <location>
        <begin position="118"/>
        <end position="199"/>
    </location>
</feature>
<evidence type="ECO:0000313" key="6">
    <source>
        <dbReference type="Proteomes" id="UP001195483"/>
    </source>
</evidence>
<proteinExistence type="inferred from homology"/>